<sequence length="297" mass="29644">MPDEEYEEVEIYQHEDGTYTDVDGNPVDDEGNPVPVVAPTPATQSPAVGGDSATPRVGKVSKVVIAGAAVAVLLVGGGIAYGLSAVGDRNTVSDVKQEVAAKSSQAKVAVSSKKNEVVGDADACTTSGLSSAMISGSNDPGMALNALSSAPLPAAFVAAQTNADGVTGQLGLLQLSRSSWGVYTEVLLTRAEKKVRADKAGWWKADVTVDGDKVAVTGDQAWPGGDAGGAGSCEQGKAGVYAVTGAVPADAAGLVDGQAEIMAIQGIAGSETQAVAVMGDNVALVELTEVAGADDAE</sequence>
<feature type="compositionally biased region" description="Low complexity" evidence="1">
    <location>
        <begin position="33"/>
        <end position="48"/>
    </location>
</feature>
<keyword evidence="2" id="KW-0472">Membrane</keyword>
<gene>
    <name evidence="3" type="ORF">GCM10023217_15030</name>
</gene>
<feature type="region of interest" description="Disordered" evidence="1">
    <location>
        <begin position="1"/>
        <end position="53"/>
    </location>
</feature>
<feature type="compositionally biased region" description="Acidic residues" evidence="1">
    <location>
        <begin position="1"/>
        <end position="10"/>
    </location>
</feature>
<accession>A0ABP8Z548</accession>
<dbReference type="RefSeq" id="WP_345313009.1">
    <property type="nucleotide sequence ID" value="NZ_BAABIE010000005.1"/>
</dbReference>
<proteinExistence type="predicted"/>
<dbReference type="EMBL" id="BAABIE010000005">
    <property type="protein sequence ID" value="GAA4746372.1"/>
    <property type="molecule type" value="Genomic_DNA"/>
</dbReference>
<keyword evidence="2" id="KW-0812">Transmembrane</keyword>
<evidence type="ECO:0000256" key="1">
    <source>
        <dbReference type="SAM" id="MobiDB-lite"/>
    </source>
</evidence>
<name>A0ABP8Z548_9ACTN</name>
<evidence type="ECO:0000313" key="4">
    <source>
        <dbReference type="Proteomes" id="UP001500822"/>
    </source>
</evidence>
<dbReference type="Proteomes" id="UP001500822">
    <property type="component" value="Unassembled WGS sequence"/>
</dbReference>
<protein>
    <submittedName>
        <fullName evidence="3">Uncharacterized protein</fullName>
    </submittedName>
</protein>
<evidence type="ECO:0000256" key="2">
    <source>
        <dbReference type="SAM" id="Phobius"/>
    </source>
</evidence>
<feature type="transmembrane region" description="Helical" evidence="2">
    <location>
        <begin position="63"/>
        <end position="83"/>
    </location>
</feature>
<evidence type="ECO:0000313" key="3">
    <source>
        <dbReference type="EMBL" id="GAA4746372.1"/>
    </source>
</evidence>
<keyword evidence="4" id="KW-1185">Reference proteome</keyword>
<comment type="caution">
    <text evidence="3">The sequence shown here is derived from an EMBL/GenBank/DDBJ whole genome shotgun (WGS) entry which is preliminary data.</text>
</comment>
<keyword evidence="2" id="KW-1133">Transmembrane helix</keyword>
<reference evidence="4" key="1">
    <citation type="journal article" date="2019" name="Int. J. Syst. Evol. Microbiol.">
        <title>The Global Catalogue of Microorganisms (GCM) 10K type strain sequencing project: providing services to taxonomists for standard genome sequencing and annotation.</title>
        <authorList>
            <consortium name="The Broad Institute Genomics Platform"/>
            <consortium name="The Broad Institute Genome Sequencing Center for Infectious Disease"/>
            <person name="Wu L."/>
            <person name="Ma J."/>
        </authorList>
    </citation>
    <scope>NUCLEOTIDE SEQUENCE [LARGE SCALE GENOMIC DNA]</scope>
    <source>
        <strain evidence="4">JCM 18077</strain>
    </source>
</reference>
<organism evidence="3 4">
    <name type="scientific">Gordonia alkaliphila</name>
    <dbReference type="NCBI Taxonomy" id="1053547"/>
    <lineage>
        <taxon>Bacteria</taxon>
        <taxon>Bacillati</taxon>
        <taxon>Actinomycetota</taxon>
        <taxon>Actinomycetes</taxon>
        <taxon>Mycobacteriales</taxon>
        <taxon>Gordoniaceae</taxon>
        <taxon>Gordonia</taxon>
    </lineage>
</organism>